<evidence type="ECO:0000256" key="8">
    <source>
        <dbReference type="ARBA" id="ARBA00023014"/>
    </source>
</evidence>
<reference evidence="11 12" key="1">
    <citation type="submission" date="2020-08" db="EMBL/GenBank/DDBJ databases">
        <title>A Genomic Blueprint of the Chicken Gut Microbiome.</title>
        <authorList>
            <person name="Gilroy R."/>
            <person name="Ravi A."/>
            <person name="Getino M."/>
            <person name="Pursley I."/>
            <person name="Horton D.L."/>
            <person name="Alikhan N.-F."/>
            <person name="Baker D."/>
            <person name="Gharbi K."/>
            <person name="Hall N."/>
            <person name="Watson M."/>
            <person name="Adriaenssens E.M."/>
            <person name="Foster-Nyarko E."/>
            <person name="Jarju S."/>
            <person name="Secka A."/>
            <person name="Antonio M."/>
            <person name="Oren A."/>
            <person name="Chaudhuri R."/>
            <person name="La Ragione R.M."/>
            <person name="Hildebrand F."/>
            <person name="Pallen M.J."/>
        </authorList>
    </citation>
    <scope>NUCLEOTIDE SEQUENCE [LARGE SCALE GENOMIC DNA]</scope>
    <source>
        <strain evidence="11 12">Sa3CVA3</strain>
    </source>
</reference>
<keyword evidence="8" id="KW-0411">Iron-sulfur</keyword>
<dbReference type="SUPFAM" id="SSF55961">
    <property type="entry name" value="Bet v1-like"/>
    <property type="match status" value="1"/>
</dbReference>
<sequence>MGIDLSDLVDTGGSSQKKRIHVDEELYKLELERIFARSWLFLTHESQIPNPGDYFSTYMGEDAVIVARGSDGEIRAFINSCTHRGAKVCSAEAGNTRAFVCPYHGWTFGTDGALRGVPVDKAGWGADLDKSKLGLTPVAKVESYAGFVFGCFDKDAVSLKEYLGDLTWYMDSFTARGGVELLGPPVKSVIHCNWKVPSENFLDGYHVGWTHRPALSVLGGPMSQIAGNVDLPPDGGVIASTKYGHGVGVIYDAAPGLHRAPDYYMWLMQNRPQVETLLGEPQARLYGSHIASTIFPNCSFLHGTNIWKVWMPRGPREIEVWTWTMVEKDMPADLKRKIQKEAMRGFATAGTFESDDADNFQSVTEAARGTVTRRGALNATLAQQYDTRSDVLPGLVSEFIISEAGVRGFYSAYKDTLEAEDWADIKRRRADRG</sequence>
<keyword evidence="4" id="KW-0058">Aromatic hydrocarbons catabolism</keyword>
<feature type="domain" description="Rieske" evidence="10">
    <location>
        <begin position="40"/>
        <end position="150"/>
    </location>
</feature>
<dbReference type="Pfam" id="PF00848">
    <property type="entry name" value="Ring_hydroxyl_A"/>
    <property type="match status" value="1"/>
</dbReference>
<dbReference type="Gene3D" id="2.102.10.10">
    <property type="entry name" value="Rieske [2Fe-2S] iron-sulphur domain"/>
    <property type="match status" value="1"/>
</dbReference>
<evidence type="ECO:0000259" key="10">
    <source>
        <dbReference type="PROSITE" id="PS51296"/>
    </source>
</evidence>
<proteinExistence type="inferred from homology"/>
<evidence type="ECO:0000256" key="3">
    <source>
        <dbReference type="ARBA" id="ARBA00022723"/>
    </source>
</evidence>
<name>A0ABR8QWX7_9CAUL</name>
<dbReference type="InterPro" id="IPR036922">
    <property type="entry name" value="Rieske_2Fe-2S_sf"/>
</dbReference>
<evidence type="ECO:0000256" key="4">
    <source>
        <dbReference type="ARBA" id="ARBA00022797"/>
    </source>
</evidence>
<evidence type="ECO:0000313" key="11">
    <source>
        <dbReference type="EMBL" id="MBD7939944.1"/>
    </source>
</evidence>
<dbReference type="InterPro" id="IPR001663">
    <property type="entry name" value="Rng_hydr_dOase-A"/>
</dbReference>
<keyword evidence="5" id="KW-0223">Dioxygenase</keyword>
<dbReference type="PANTHER" id="PTHR43756">
    <property type="entry name" value="CHOLINE MONOOXYGENASE, CHLOROPLASTIC"/>
    <property type="match status" value="1"/>
</dbReference>
<dbReference type="Proteomes" id="UP000638918">
    <property type="component" value="Unassembled WGS sequence"/>
</dbReference>
<evidence type="ECO:0000256" key="7">
    <source>
        <dbReference type="ARBA" id="ARBA00023004"/>
    </source>
</evidence>
<dbReference type="RefSeq" id="WP_191742435.1">
    <property type="nucleotide sequence ID" value="NZ_JACSQU010000001.1"/>
</dbReference>
<keyword evidence="6" id="KW-0560">Oxidoreductase</keyword>
<evidence type="ECO:0000313" key="12">
    <source>
        <dbReference type="Proteomes" id="UP000638918"/>
    </source>
</evidence>
<dbReference type="Gene3D" id="3.90.380.10">
    <property type="entry name" value="Naphthalene 1,2-dioxygenase Alpha Subunit, Chain A, domain 1"/>
    <property type="match status" value="1"/>
</dbReference>
<keyword evidence="2" id="KW-0001">2Fe-2S</keyword>
<keyword evidence="7" id="KW-0408">Iron</keyword>
<dbReference type="PROSITE" id="PS00570">
    <property type="entry name" value="RING_HYDROXYL_ALPHA"/>
    <property type="match status" value="1"/>
</dbReference>
<dbReference type="SUPFAM" id="SSF50022">
    <property type="entry name" value="ISP domain"/>
    <property type="match status" value="1"/>
</dbReference>
<dbReference type="CDD" id="cd08881">
    <property type="entry name" value="RHO_alpha_C_NDO-like"/>
    <property type="match status" value="1"/>
</dbReference>
<dbReference type="EMBL" id="JACSQU010000001">
    <property type="protein sequence ID" value="MBD7939944.1"/>
    <property type="molecule type" value="Genomic_DNA"/>
</dbReference>
<dbReference type="PROSITE" id="PS51296">
    <property type="entry name" value="RIESKE"/>
    <property type="match status" value="1"/>
</dbReference>
<dbReference type="InterPro" id="IPR015879">
    <property type="entry name" value="Ring_hydroxy_dOase_asu_C_dom"/>
</dbReference>
<keyword evidence="3" id="KW-0479">Metal-binding</keyword>
<organism evidence="11 12">
    <name type="scientific">Brevundimonas guildfordensis</name>
    <dbReference type="NCBI Taxonomy" id="2762241"/>
    <lineage>
        <taxon>Bacteria</taxon>
        <taxon>Pseudomonadati</taxon>
        <taxon>Pseudomonadota</taxon>
        <taxon>Alphaproteobacteria</taxon>
        <taxon>Caulobacterales</taxon>
        <taxon>Caulobacteraceae</taxon>
        <taxon>Brevundimonas</taxon>
    </lineage>
</organism>
<gene>
    <name evidence="11" type="ORF">H9656_00885</name>
</gene>
<dbReference type="Pfam" id="PF00355">
    <property type="entry name" value="Rieske"/>
    <property type="match status" value="1"/>
</dbReference>
<dbReference type="InterPro" id="IPR043266">
    <property type="entry name" value="RHO_NdoB-like_C"/>
</dbReference>
<keyword evidence="9" id="KW-0520">NAD</keyword>
<evidence type="ECO:0000256" key="5">
    <source>
        <dbReference type="ARBA" id="ARBA00022964"/>
    </source>
</evidence>
<evidence type="ECO:0000256" key="1">
    <source>
        <dbReference type="ARBA" id="ARBA00008751"/>
    </source>
</evidence>
<comment type="similarity">
    <text evidence="1">Belongs to the bacterial ring-hydroxylating dioxygenase alpha subunit family.</text>
</comment>
<dbReference type="InterPro" id="IPR017941">
    <property type="entry name" value="Rieske_2Fe-2S"/>
</dbReference>
<evidence type="ECO:0000256" key="9">
    <source>
        <dbReference type="ARBA" id="ARBA00023027"/>
    </source>
</evidence>
<accession>A0ABR8QWX7</accession>
<keyword evidence="12" id="KW-1185">Reference proteome</keyword>
<dbReference type="PANTHER" id="PTHR43756:SF1">
    <property type="entry name" value="3-PHENYLPROPIONATE_CINNAMIC ACID DIOXYGENASE SUBUNIT ALPHA"/>
    <property type="match status" value="1"/>
</dbReference>
<evidence type="ECO:0000256" key="6">
    <source>
        <dbReference type="ARBA" id="ARBA00023002"/>
    </source>
</evidence>
<protein>
    <submittedName>
        <fullName evidence="11">Rieske 2Fe-2S domain-containing protein</fullName>
    </submittedName>
</protein>
<comment type="caution">
    <text evidence="11">The sequence shown here is derived from an EMBL/GenBank/DDBJ whole genome shotgun (WGS) entry which is preliminary data.</text>
</comment>
<dbReference type="PRINTS" id="PR00090">
    <property type="entry name" value="RNGDIOXGNASE"/>
</dbReference>
<dbReference type="InterPro" id="IPR015881">
    <property type="entry name" value="ARHD_Rieske_2Fe_2S"/>
</dbReference>
<evidence type="ECO:0000256" key="2">
    <source>
        <dbReference type="ARBA" id="ARBA00022714"/>
    </source>
</evidence>